<evidence type="ECO:0000313" key="1">
    <source>
        <dbReference type="EMBL" id="KAH9362679.1"/>
    </source>
</evidence>
<dbReference type="Gene3D" id="2.130.10.10">
    <property type="entry name" value="YVTN repeat-like/Quinoprotein amine dehydrogenase"/>
    <property type="match status" value="1"/>
</dbReference>
<dbReference type="Proteomes" id="UP000821853">
    <property type="component" value="Chromosome 1"/>
</dbReference>
<evidence type="ECO:0000313" key="2">
    <source>
        <dbReference type="Proteomes" id="UP000821853"/>
    </source>
</evidence>
<dbReference type="InterPro" id="IPR015943">
    <property type="entry name" value="WD40/YVTN_repeat-like_dom_sf"/>
</dbReference>
<accession>A0A9J6FIN2</accession>
<protein>
    <submittedName>
        <fullName evidence="1">Uncharacterized protein</fullName>
    </submittedName>
</protein>
<dbReference type="OrthoDB" id="6484328at2759"/>
<comment type="caution">
    <text evidence="1">The sequence shown here is derived from an EMBL/GenBank/DDBJ whole genome shotgun (WGS) entry which is preliminary data.</text>
</comment>
<name>A0A9J6FIN2_HAELO</name>
<dbReference type="VEuPathDB" id="VectorBase:HLOH_061152"/>
<dbReference type="EMBL" id="JABSTR010000001">
    <property type="protein sequence ID" value="KAH9362679.1"/>
    <property type="molecule type" value="Genomic_DNA"/>
</dbReference>
<organism evidence="1 2">
    <name type="scientific">Haemaphysalis longicornis</name>
    <name type="common">Bush tick</name>
    <dbReference type="NCBI Taxonomy" id="44386"/>
    <lineage>
        <taxon>Eukaryota</taxon>
        <taxon>Metazoa</taxon>
        <taxon>Ecdysozoa</taxon>
        <taxon>Arthropoda</taxon>
        <taxon>Chelicerata</taxon>
        <taxon>Arachnida</taxon>
        <taxon>Acari</taxon>
        <taxon>Parasitiformes</taxon>
        <taxon>Ixodida</taxon>
        <taxon>Ixodoidea</taxon>
        <taxon>Ixodidae</taxon>
        <taxon>Haemaphysalinae</taxon>
        <taxon>Haemaphysalis</taxon>
    </lineage>
</organism>
<dbReference type="SUPFAM" id="SSF101898">
    <property type="entry name" value="NHL repeat"/>
    <property type="match status" value="1"/>
</dbReference>
<dbReference type="AlphaFoldDB" id="A0A9J6FIN2"/>
<keyword evidence="2" id="KW-1185">Reference proteome</keyword>
<reference evidence="1 2" key="1">
    <citation type="journal article" date="2020" name="Cell">
        <title>Large-Scale Comparative Analyses of Tick Genomes Elucidate Their Genetic Diversity and Vector Capacities.</title>
        <authorList>
            <consortium name="Tick Genome and Microbiome Consortium (TIGMIC)"/>
            <person name="Jia N."/>
            <person name="Wang J."/>
            <person name="Shi W."/>
            <person name="Du L."/>
            <person name="Sun Y."/>
            <person name="Zhan W."/>
            <person name="Jiang J.F."/>
            <person name="Wang Q."/>
            <person name="Zhang B."/>
            <person name="Ji P."/>
            <person name="Bell-Sakyi L."/>
            <person name="Cui X.M."/>
            <person name="Yuan T.T."/>
            <person name="Jiang B.G."/>
            <person name="Yang W.F."/>
            <person name="Lam T.T."/>
            <person name="Chang Q.C."/>
            <person name="Ding S.J."/>
            <person name="Wang X.J."/>
            <person name="Zhu J.G."/>
            <person name="Ruan X.D."/>
            <person name="Zhao L."/>
            <person name="Wei J.T."/>
            <person name="Ye R.Z."/>
            <person name="Que T.C."/>
            <person name="Du C.H."/>
            <person name="Zhou Y.H."/>
            <person name="Cheng J.X."/>
            <person name="Dai P.F."/>
            <person name="Guo W.B."/>
            <person name="Han X.H."/>
            <person name="Huang E.J."/>
            <person name="Li L.F."/>
            <person name="Wei W."/>
            <person name="Gao Y.C."/>
            <person name="Liu J.Z."/>
            <person name="Shao H.Z."/>
            <person name="Wang X."/>
            <person name="Wang C.C."/>
            <person name="Yang T.C."/>
            <person name="Huo Q.B."/>
            <person name="Li W."/>
            <person name="Chen H.Y."/>
            <person name="Chen S.E."/>
            <person name="Zhou L.G."/>
            <person name="Ni X.B."/>
            <person name="Tian J.H."/>
            <person name="Sheng Y."/>
            <person name="Liu T."/>
            <person name="Pan Y.S."/>
            <person name="Xia L.Y."/>
            <person name="Li J."/>
            <person name="Zhao F."/>
            <person name="Cao W.C."/>
        </authorList>
    </citation>
    <scope>NUCLEOTIDE SEQUENCE [LARGE SCALE GENOMIC DNA]</scope>
    <source>
        <strain evidence="1">HaeL-2018</strain>
    </source>
</reference>
<sequence>MVIQWRYDARKNKLEPINYFLLLAENARLHTKVLGGTSGTYVGVTSLSMNYFDHTLFVMGSEGGGVLEGSLALSKPIAVVDSHVPADRTYNCPVVARFPPHRGHCLDVHSSPFERNLFASAGMDREVKVCSLLQCGGRLAFYDVRNTTTTVAELTPDVKNCTGTSLEFCPRRTLSEGIATETRQAGPKRCEVLEHPHRLRSRTRFQKALAAEHPTSHHQHRHVAGSSRATVAGGFCSMTTTKRRKRLRHRPSDVPRASRCGPCRWRTLLPFRGSRRLPAQDLAGWTAAVSGLAVRLPSAYRHYDRREISAPMAAFPSLRGWSLRLSRIPCGSSKAGNCAGHRHGCRRPTSLTSQCSCSEDRNRWSGGWSDCEPGCPNDQSCAPAGLLRRIGVRAAC</sequence>
<gene>
    <name evidence="1" type="ORF">HPB48_001224</name>
</gene>
<proteinExistence type="predicted"/>